<accession>A0A699JS91</accession>
<dbReference type="AlphaFoldDB" id="A0A699JS91"/>
<gene>
    <name evidence="1" type="ORF">Tci_622366</name>
</gene>
<reference evidence="1" key="1">
    <citation type="journal article" date="2019" name="Sci. Rep.">
        <title>Draft genome of Tanacetum cinerariifolium, the natural source of mosquito coil.</title>
        <authorList>
            <person name="Yamashiro T."/>
            <person name="Shiraishi A."/>
            <person name="Satake H."/>
            <person name="Nakayama K."/>
        </authorList>
    </citation>
    <scope>NUCLEOTIDE SEQUENCE</scope>
</reference>
<dbReference type="EMBL" id="BKCJ010435504">
    <property type="protein sequence ID" value="GFA50394.1"/>
    <property type="molecule type" value="Genomic_DNA"/>
</dbReference>
<sequence>MEDTMLELLEHCRQKELYCMHNDVDDLIESAHNSKLLSINLKSQRLDKEKHEVKNIIEQPTKCRIRVTESLQNFRVIHKISSISNTSQISSVITIAPVLPTEEPNNSLSMGDEHLSTISETESDKIVKSSVKNLVPIPSESEVTSDNESEWESSPIFTTFSNILFDWNDDFTSSDVESLSNEDEFSSELAHIDPIPPRIEEADFNLEEEIRLVENFFDSQIEETDLFLDTDDLMPPGIESEDYDSEGDIHFHEDLLSNDSLPILENESPNFDHHDDPLFPRPPLKPLDVKIPFDFELNTGVLTAKMVIAPDLEASRACCFVHCPLELQSLAYGNLISQIL</sequence>
<protein>
    <recommendedName>
        <fullName evidence="2">Reverse transcriptase domain-containing protein</fullName>
    </recommendedName>
</protein>
<evidence type="ECO:0008006" key="2">
    <source>
        <dbReference type="Google" id="ProtNLM"/>
    </source>
</evidence>
<organism evidence="1">
    <name type="scientific">Tanacetum cinerariifolium</name>
    <name type="common">Dalmatian daisy</name>
    <name type="synonym">Chrysanthemum cinerariifolium</name>
    <dbReference type="NCBI Taxonomy" id="118510"/>
    <lineage>
        <taxon>Eukaryota</taxon>
        <taxon>Viridiplantae</taxon>
        <taxon>Streptophyta</taxon>
        <taxon>Embryophyta</taxon>
        <taxon>Tracheophyta</taxon>
        <taxon>Spermatophyta</taxon>
        <taxon>Magnoliopsida</taxon>
        <taxon>eudicotyledons</taxon>
        <taxon>Gunneridae</taxon>
        <taxon>Pentapetalae</taxon>
        <taxon>asterids</taxon>
        <taxon>campanulids</taxon>
        <taxon>Asterales</taxon>
        <taxon>Asteraceae</taxon>
        <taxon>Asteroideae</taxon>
        <taxon>Anthemideae</taxon>
        <taxon>Anthemidinae</taxon>
        <taxon>Tanacetum</taxon>
    </lineage>
</organism>
<evidence type="ECO:0000313" key="1">
    <source>
        <dbReference type="EMBL" id="GFA50394.1"/>
    </source>
</evidence>
<comment type="caution">
    <text evidence="1">The sequence shown here is derived from an EMBL/GenBank/DDBJ whole genome shotgun (WGS) entry which is preliminary data.</text>
</comment>
<proteinExistence type="predicted"/>
<name>A0A699JS91_TANCI</name>